<dbReference type="Proteomes" id="UP000198943">
    <property type="component" value="Unassembled WGS sequence"/>
</dbReference>
<protein>
    <recommendedName>
        <fullName evidence="9">Cobalamin biosynthesis protein CobD</fullName>
    </recommendedName>
</protein>
<evidence type="ECO:0000256" key="6">
    <source>
        <dbReference type="ARBA" id="ARBA00022692"/>
    </source>
</evidence>
<name>A0A1G6JGZ6_9FIRM</name>
<dbReference type="GO" id="GO:0048472">
    <property type="term" value="F:threonine-phosphate decarboxylase activity"/>
    <property type="evidence" value="ECO:0007669"/>
    <property type="project" value="InterPro"/>
</dbReference>
<dbReference type="PANTHER" id="PTHR34308:SF1">
    <property type="entry name" value="COBALAMIN BIOSYNTHESIS PROTEIN CBIB"/>
    <property type="match status" value="1"/>
</dbReference>
<evidence type="ECO:0000256" key="9">
    <source>
        <dbReference type="HAMAP-Rule" id="MF_00024"/>
    </source>
</evidence>
<evidence type="ECO:0000256" key="3">
    <source>
        <dbReference type="ARBA" id="ARBA00006263"/>
    </source>
</evidence>
<keyword evidence="4 9" id="KW-1003">Cell membrane</keyword>
<dbReference type="AlphaFoldDB" id="A0A1G6JGZ6"/>
<keyword evidence="7 9" id="KW-1133">Transmembrane helix</keyword>
<dbReference type="Pfam" id="PF03186">
    <property type="entry name" value="CobD_Cbib"/>
    <property type="match status" value="1"/>
</dbReference>
<feature type="transmembrane region" description="Helical" evidence="9">
    <location>
        <begin position="158"/>
        <end position="176"/>
    </location>
</feature>
<evidence type="ECO:0000256" key="2">
    <source>
        <dbReference type="ARBA" id="ARBA00004953"/>
    </source>
</evidence>
<dbReference type="GO" id="GO:0009236">
    <property type="term" value="P:cobalamin biosynthetic process"/>
    <property type="evidence" value="ECO:0007669"/>
    <property type="project" value="UniProtKB-UniRule"/>
</dbReference>
<evidence type="ECO:0000313" key="10">
    <source>
        <dbReference type="EMBL" id="SDC18000.1"/>
    </source>
</evidence>
<gene>
    <name evidence="9" type="primary">cobD</name>
    <name evidence="10" type="ORF">SAMN04487864_103117</name>
</gene>
<evidence type="ECO:0000256" key="5">
    <source>
        <dbReference type="ARBA" id="ARBA00022573"/>
    </source>
</evidence>
<comment type="caution">
    <text evidence="9">Lacks conserved residue(s) required for the propagation of feature annotation.</text>
</comment>
<evidence type="ECO:0000313" key="11">
    <source>
        <dbReference type="Proteomes" id="UP000198943"/>
    </source>
</evidence>
<proteinExistence type="inferred from homology"/>
<keyword evidence="8 9" id="KW-0472">Membrane</keyword>
<keyword evidence="6 9" id="KW-0812">Transmembrane</keyword>
<evidence type="ECO:0000256" key="8">
    <source>
        <dbReference type="ARBA" id="ARBA00023136"/>
    </source>
</evidence>
<dbReference type="UniPathway" id="UPA00148"/>
<feature type="transmembrane region" description="Helical" evidence="9">
    <location>
        <begin position="297"/>
        <end position="320"/>
    </location>
</feature>
<dbReference type="InterPro" id="IPR004485">
    <property type="entry name" value="Cobalamin_biosynth_CobD/CbiB"/>
</dbReference>
<comment type="similarity">
    <text evidence="3 9">Belongs to the CobD/CbiB family.</text>
</comment>
<reference evidence="11" key="1">
    <citation type="submission" date="2016-10" db="EMBL/GenBank/DDBJ databases">
        <authorList>
            <person name="Varghese N."/>
            <person name="Submissions S."/>
        </authorList>
    </citation>
    <scope>NUCLEOTIDE SEQUENCE [LARGE SCALE GENOMIC DNA]</scope>
    <source>
        <strain evidence="11">DSM 11005</strain>
    </source>
</reference>
<dbReference type="OrthoDB" id="9811967at2"/>
<dbReference type="RefSeq" id="WP_093729564.1">
    <property type="nucleotide sequence ID" value="NZ_FMYW01000003.1"/>
</dbReference>
<organism evidence="10 11">
    <name type="scientific">Succiniclasticum ruminis</name>
    <dbReference type="NCBI Taxonomy" id="40841"/>
    <lineage>
        <taxon>Bacteria</taxon>
        <taxon>Bacillati</taxon>
        <taxon>Bacillota</taxon>
        <taxon>Negativicutes</taxon>
        <taxon>Acidaminococcales</taxon>
        <taxon>Acidaminococcaceae</taxon>
        <taxon>Succiniclasticum</taxon>
    </lineage>
</organism>
<keyword evidence="5 9" id="KW-0169">Cobalamin biosynthesis</keyword>
<dbReference type="GO" id="GO:0015420">
    <property type="term" value="F:ABC-type vitamin B12 transporter activity"/>
    <property type="evidence" value="ECO:0007669"/>
    <property type="project" value="UniProtKB-UniRule"/>
</dbReference>
<dbReference type="EMBL" id="FMYW01000003">
    <property type="protein sequence ID" value="SDC18000.1"/>
    <property type="molecule type" value="Genomic_DNA"/>
</dbReference>
<accession>A0A1G6JGZ6</accession>
<dbReference type="HAMAP" id="MF_00024">
    <property type="entry name" value="CobD_CbiB"/>
    <property type="match status" value="1"/>
</dbReference>
<keyword evidence="11" id="KW-1185">Reference proteome</keyword>
<dbReference type="PANTHER" id="PTHR34308">
    <property type="entry name" value="COBALAMIN BIOSYNTHESIS PROTEIN CBIB"/>
    <property type="match status" value="1"/>
</dbReference>
<dbReference type="NCBIfam" id="TIGR00380">
    <property type="entry name" value="cobal_cbiB"/>
    <property type="match status" value="1"/>
</dbReference>
<dbReference type="GO" id="GO:0005886">
    <property type="term" value="C:plasma membrane"/>
    <property type="evidence" value="ECO:0007669"/>
    <property type="project" value="UniProtKB-SubCell"/>
</dbReference>
<comment type="subcellular location">
    <subcellularLocation>
        <location evidence="1 9">Cell membrane</location>
        <topology evidence="1 9">Multi-pass membrane protein</topology>
    </subcellularLocation>
</comment>
<sequence>MMLLGAIVCGFLLDLAIGDPHGWPHPIILIGNLISWLEKRVRAVSGTDPDKLLRGGFVLVLVVCIVSFSVPYLILLAAGTVHPWLRFAIETIMCYQIFCTRSLRDESMKVYDALEAHDLLLGRKMLSWIVGRDTAELSEEEVIKGAVETVAENTADGIIAPMLYMFIGGAPLAFLYKGINTMDSMIGYKDEKFLYIGRYAAKLDDIANFIPARICAFCMMAASFFTGLDAKNAWKIFWRDRYHHLSPNSAQTESVAAGALHLMLGGDHYYFGKLVHKETIGDDLEHAASLHIKQMNLLMYFTSITGLLGFSLLRAIYLFAAG</sequence>
<evidence type="ECO:0000256" key="1">
    <source>
        <dbReference type="ARBA" id="ARBA00004651"/>
    </source>
</evidence>
<comment type="function">
    <text evidence="9">Converts cobyric acid to cobinamide by the addition of aminopropanol on the F carboxylic group.</text>
</comment>
<evidence type="ECO:0000256" key="4">
    <source>
        <dbReference type="ARBA" id="ARBA00022475"/>
    </source>
</evidence>
<comment type="pathway">
    <text evidence="2 9">Cofactor biosynthesis; adenosylcobalamin biosynthesis.</text>
</comment>
<feature type="transmembrane region" description="Helical" evidence="9">
    <location>
        <begin position="57"/>
        <end position="77"/>
    </location>
</feature>
<evidence type="ECO:0000256" key="7">
    <source>
        <dbReference type="ARBA" id="ARBA00022989"/>
    </source>
</evidence>